<proteinExistence type="predicted"/>
<evidence type="ECO:0008006" key="4">
    <source>
        <dbReference type="Google" id="ProtNLM"/>
    </source>
</evidence>
<dbReference type="InterPro" id="IPR038636">
    <property type="entry name" value="Wzi_sf"/>
</dbReference>
<keyword evidence="1" id="KW-0732">Signal</keyword>
<dbReference type="AlphaFoldDB" id="A0A1T4KEY7"/>
<reference evidence="2 3" key="1">
    <citation type="submission" date="2017-02" db="EMBL/GenBank/DDBJ databases">
        <authorList>
            <person name="Peterson S.W."/>
        </authorList>
    </citation>
    <scope>NUCLEOTIDE SEQUENCE [LARGE SCALE GENOMIC DNA]</scope>
    <source>
        <strain evidence="2 3">ATCC BAA-909</strain>
    </source>
</reference>
<evidence type="ECO:0000313" key="2">
    <source>
        <dbReference type="EMBL" id="SJZ40979.1"/>
    </source>
</evidence>
<organism evidence="2 3">
    <name type="scientific">Treponema berlinense</name>
    <dbReference type="NCBI Taxonomy" id="225004"/>
    <lineage>
        <taxon>Bacteria</taxon>
        <taxon>Pseudomonadati</taxon>
        <taxon>Spirochaetota</taxon>
        <taxon>Spirochaetia</taxon>
        <taxon>Spirochaetales</taxon>
        <taxon>Treponemataceae</taxon>
        <taxon>Treponema</taxon>
    </lineage>
</organism>
<sequence>MNKRVMKKIFSTVLFCGISFFAFARGDQELVEAGHWIYDSIENLCMESGIVNFADSEPALISELKLYLQEIDFFKLSEAGRAELKKIQNYFEYEQIGLKSGLINFGIEPSFNLSGFYKTNDDIDWVYDRYERKPFIFVPLNFTVSDFVTMKMDILLGMNKNNAVKNDIYSNVPFSADAIDINFPDTAYFSIGHRLTQKTGVSFQIGKGARNIGKTLTGSMIWSEYLTGASYAQLSIYSPDIKYTGIVSQFNVDRYMYAHQFDIRLFKKLTITALEGIFVNAPVELRYLNPFTIFHGMAPWREYPDEGDDSYDRESHTGAYLGIKFQFTPVSNLKFYGLFAMTQFQTSYETSNYPDDTTPNAMGGQLGGRYTLPVSKGRFTFALEGSYAQPYLYIKESPNWSLVRTYAENMGNKKYPFYEWIGSPFGPDTISGELDMGYEVPEKWALNFIYLFMARGEMSGTSVFDTMVSDGKYLWGGVHTNDDYPDGWCYPGSSSKGSSVFPSLTAKDLQSLVTPTGTPEFVNRISVRGTYNFSSKIECALQPSFVFIFNKGHEEGKKAAGLEVAGACSIKL</sequence>
<keyword evidence="3" id="KW-1185">Reference proteome</keyword>
<feature type="signal peptide" evidence="1">
    <location>
        <begin position="1"/>
        <end position="24"/>
    </location>
</feature>
<protein>
    <recommendedName>
        <fullName evidence="4">Capsule assembly protein Wzi</fullName>
    </recommendedName>
</protein>
<dbReference type="Proteomes" id="UP000190395">
    <property type="component" value="Unassembled WGS sequence"/>
</dbReference>
<evidence type="ECO:0000313" key="3">
    <source>
        <dbReference type="Proteomes" id="UP000190395"/>
    </source>
</evidence>
<name>A0A1T4KEY7_9SPIR</name>
<evidence type="ECO:0000256" key="1">
    <source>
        <dbReference type="SAM" id="SignalP"/>
    </source>
</evidence>
<dbReference type="Gene3D" id="2.40.160.130">
    <property type="entry name" value="Capsule assembly protein Wzi"/>
    <property type="match status" value="1"/>
</dbReference>
<feature type="chain" id="PRO_5013114875" description="Capsule assembly protein Wzi" evidence="1">
    <location>
        <begin position="25"/>
        <end position="572"/>
    </location>
</feature>
<accession>A0A1T4KEY7</accession>
<gene>
    <name evidence="2" type="ORF">SAMN02745152_00120</name>
</gene>
<dbReference type="STRING" id="225004.SAMN02745152_00120"/>
<dbReference type="EMBL" id="FUXC01000001">
    <property type="protein sequence ID" value="SJZ40979.1"/>
    <property type="molecule type" value="Genomic_DNA"/>
</dbReference>